<dbReference type="InterPro" id="IPR000014">
    <property type="entry name" value="PAS"/>
</dbReference>
<evidence type="ECO:0000256" key="1">
    <source>
        <dbReference type="ARBA" id="ARBA00022630"/>
    </source>
</evidence>
<feature type="domain" description="PAS" evidence="4">
    <location>
        <begin position="23"/>
        <end position="96"/>
    </location>
</feature>
<dbReference type="AlphaFoldDB" id="A0A2U2DG02"/>
<keyword evidence="6" id="KW-0808">Transferase</keyword>
<evidence type="ECO:0000259" key="4">
    <source>
        <dbReference type="PROSITE" id="PS50112"/>
    </source>
</evidence>
<gene>
    <name evidence="6" type="ORF">DEM27_32150</name>
</gene>
<dbReference type="PROSITE" id="PS50113">
    <property type="entry name" value="PAC"/>
    <property type="match status" value="1"/>
</dbReference>
<evidence type="ECO:0000256" key="2">
    <source>
        <dbReference type="ARBA" id="ARBA00022643"/>
    </source>
</evidence>
<dbReference type="InterPro" id="IPR000700">
    <property type="entry name" value="PAS-assoc_C"/>
</dbReference>
<dbReference type="SMART" id="SM00091">
    <property type="entry name" value="PAS"/>
    <property type="match status" value="1"/>
</dbReference>
<dbReference type="Gene3D" id="3.30.450.20">
    <property type="entry name" value="PAS domain"/>
    <property type="match status" value="1"/>
</dbReference>
<dbReference type="Pfam" id="PF07568">
    <property type="entry name" value="HisKA_2"/>
    <property type="match status" value="1"/>
</dbReference>
<dbReference type="RefSeq" id="WP_109462309.1">
    <property type="nucleotide sequence ID" value="NZ_QFBC01000030.1"/>
</dbReference>
<feature type="domain" description="PAC" evidence="5">
    <location>
        <begin position="97"/>
        <end position="151"/>
    </location>
</feature>
<protein>
    <submittedName>
        <fullName evidence="6">Histidine kinase</fullName>
    </submittedName>
</protein>
<keyword evidence="6" id="KW-0418">Kinase</keyword>
<dbReference type="CDD" id="cd00130">
    <property type="entry name" value="PAS"/>
    <property type="match status" value="1"/>
</dbReference>
<evidence type="ECO:0000313" key="6">
    <source>
        <dbReference type="EMBL" id="PWE52229.1"/>
    </source>
</evidence>
<dbReference type="InterPro" id="IPR011495">
    <property type="entry name" value="Sig_transdc_His_kin_sub2_dim/P"/>
</dbReference>
<dbReference type="InterPro" id="IPR036890">
    <property type="entry name" value="HATPase_C_sf"/>
</dbReference>
<keyword evidence="2" id="KW-0288">FMN</keyword>
<dbReference type="NCBIfam" id="TIGR00229">
    <property type="entry name" value="sensory_box"/>
    <property type="match status" value="1"/>
</dbReference>
<dbReference type="GO" id="GO:0016301">
    <property type="term" value="F:kinase activity"/>
    <property type="evidence" value="ECO:0007669"/>
    <property type="project" value="UniProtKB-KW"/>
</dbReference>
<evidence type="ECO:0000313" key="7">
    <source>
        <dbReference type="Proteomes" id="UP000245252"/>
    </source>
</evidence>
<sequence length="368" mass="41122">MNQEDHRKDARDAGDRLVASHVSEDPFAAAFKATRMPMLITDPRQADNPIIFSNRAFSDLSGYSQAELVGQNCRLLQGPETDGEAVSKIRDAVRNERDVAVDILNYRKDGSTFWNALFVSPVRDRHGTVIYFFASQLDFTNIKSKEAELAKARHIAEDEVARRTAQLSEALSVKTDLVHEVDHRVKNNLLMIASIIKLQMRMTTDSTVEMTLKSVLDRVEALSTVQRKLLNDERLGHFDVADFCRDLVTDIVGSLKRPDIVLTTDLHPVIVSASKASPLALIVNELLGDAVRRGLSDGGGKIHLEIRRLNGHFLIRVEDTVTPVEADKEQSAVSQAMLEASLRQLRAKIDRQVEGHRTDVRVTLLVED</sequence>
<dbReference type="Pfam" id="PF13426">
    <property type="entry name" value="PAS_9"/>
    <property type="match status" value="1"/>
</dbReference>
<dbReference type="EMBL" id="QFBC01000030">
    <property type="protein sequence ID" value="PWE52229.1"/>
    <property type="molecule type" value="Genomic_DNA"/>
</dbReference>
<name>A0A2U2DG02_9HYPH</name>
<dbReference type="InterPro" id="IPR035965">
    <property type="entry name" value="PAS-like_dom_sf"/>
</dbReference>
<dbReference type="PANTHER" id="PTHR47429:SF2">
    <property type="entry name" value="PROTEIN TWIN LOV 1"/>
    <property type="match status" value="1"/>
</dbReference>
<dbReference type="PANTHER" id="PTHR47429">
    <property type="entry name" value="PROTEIN TWIN LOV 1"/>
    <property type="match status" value="1"/>
</dbReference>
<evidence type="ECO:0000259" key="5">
    <source>
        <dbReference type="PROSITE" id="PS50113"/>
    </source>
</evidence>
<dbReference type="Proteomes" id="UP000245252">
    <property type="component" value="Unassembled WGS sequence"/>
</dbReference>
<organism evidence="6 7">
    <name type="scientific">Metarhizobium album</name>
    <dbReference type="NCBI Taxonomy" id="2182425"/>
    <lineage>
        <taxon>Bacteria</taxon>
        <taxon>Pseudomonadati</taxon>
        <taxon>Pseudomonadota</taxon>
        <taxon>Alphaproteobacteria</taxon>
        <taxon>Hyphomicrobiales</taxon>
        <taxon>Rhizobiaceae</taxon>
        <taxon>Metarhizobium</taxon>
    </lineage>
</organism>
<dbReference type="SUPFAM" id="SSF55785">
    <property type="entry name" value="PYP-like sensor domain (PAS domain)"/>
    <property type="match status" value="1"/>
</dbReference>
<evidence type="ECO:0000256" key="3">
    <source>
        <dbReference type="ARBA" id="ARBA00022991"/>
    </source>
</evidence>
<dbReference type="OrthoDB" id="7991996at2"/>
<dbReference type="PROSITE" id="PS50112">
    <property type="entry name" value="PAS"/>
    <property type="match status" value="1"/>
</dbReference>
<comment type="caution">
    <text evidence="6">The sequence shown here is derived from an EMBL/GenBank/DDBJ whole genome shotgun (WGS) entry which is preliminary data.</text>
</comment>
<dbReference type="SMART" id="SM00086">
    <property type="entry name" value="PAC"/>
    <property type="match status" value="1"/>
</dbReference>
<keyword evidence="7" id="KW-1185">Reference proteome</keyword>
<reference evidence="6 7" key="1">
    <citation type="submission" date="2018-05" db="EMBL/GenBank/DDBJ databases">
        <title>The draft genome of strain NS-104.</title>
        <authorList>
            <person name="Hang P."/>
            <person name="Jiang J."/>
        </authorList>
    </citation>
    <scope>NUCLEOTIDE SEQUENCE [LARGE SCALE GENOMIC DNA]</scope>
    <source>
        <strain evidence="6 7">NS-104</strain>
    </source>
</reference>
<proteinExistence type="predicted"/>
<dbReference type="SUPFAM" id="SSF55874">
    <property type="entry name" value="ATPase domain of HSP90 chaperone/DNA topoisomerase II/histidine kinase"/>
    <property type="match status" value="1"/>
</dbReference>
<keyword evidence="1" id="KW-0285">Flavoprotein</keyword>
<accession>A0A2U2DG02</accession>
<dbReference type="Gene3D" id="3.30.565.10">
    <property type="entry name" value="Histidine kinase-like ATPase, C-terminal domain"/>
    <property type="match status" value="1"/>
</dbReference>
<dbReference type="InterPro" id="IPR001610">
    <property type="entry name" value="PAC"/>
</dbReference>
<keyword evidence="3" id="KW-0157">Chromophore</keyword>